<reference evidence="1" key="1">
    <citation type="journal article" date="2018" name="Genome Biol.">
        <title>SKESA: strategic k-mer extension for scrupulous assemblies.</title>
        <authorList>
            <person name="Souvorov A."/>
            <person name="Agarwala R."/>
            <person name="Lipman D.J."/>
        </authorList>
    </citation>
    <scope>NUCLEOTIDE SEQUENCE</scope>
    <source>
        <strain evidence="1">2584-68</strain>
    </source>
</reference>
<dbReference type="EMBL" id="DAATAH010000051">
    <property type="protein sequence ID" value="HAE7766627.1"/>
    <property type="molecule type" value="Genomic_DNA"/>
</dbReference>
<comment type="caution">
    <text evidence="1">The sequence shown here is derived from an EMBL/GenBank/DDBJ whole genome shotgun (WGS) entry which is preliminary data.</text>
</comment>
<protein>
    <submittedName>
        <fullName evidence="1">Ash family protein</fullName>
    </submittedName>
</protein>
<evidence type="ECO:0000313" key="1">
    <source>
        <dbReference type="EMBL" id="HAE7766627.1"/>
    </source>
</evidence>
<proteinExistence type="predicted"/>
<reference evidence="1" key="2">
    <citation type="submission" date="2018-07" db="EMBL/GenBank/DDBJ databases">
        <authorList>
            <consortium name="NCBI Pathogen Detection Project"/>
        </authorList>
    </citation>
    <scope>NUCLEOTIDE SEQUENCE</scope>
    <source>
        <strain evidence="1">2584-68</strain>
    </source>
</reference>
<organism evidence="1">
    <name type="scientific">Salmonella enterica subsp. houtenae serovar 45:g,z51:-</name>
    <dbReference type="NCBI Taxonomy" id="1967611"/>
    <lineage>
        <taxon>Bacteria</taxon>
        <taxon>Pseudomonadati</taxon>
        <taxon>Pseudomonadota</taxon>
        <taxon>Gammaproteobacteria</taxon>
        <taxon>Enterobacterales</taxon>
        <taxon>Enterobacteriaceae</taxon>
        <taxon>Salmonella</taxon>
    </lineage>
</organism>
<gene>
    <name evidence="1" type="ORF">GNB58_003654</name>
</gene>
<name>A0A736VH81_SALHO</name>
<dbReference type="AlphaFoldDB" id="A0A736VH81"/>
<accession>A0A736VH81</accession>
<sequence>MTINGIRGYIACAAAKSAVGICTPDINRRMSRVSGFFMRKAQPHQNYGGACGAVERLAGRLTGSANPVRLTTQIPAKFDKSAKAITY</sequence>